<dbReference type="Pfam" id="PF07735">
    <property type="entry name" value="FBA_2"/>
    <property type="match status" value="1"/>
</dbReference>
<protein>
    <recommendedName>
        <fullName evidence="1">F-box domain-containing protein</fullName>
    </recommendedName>
</protein>
<dbReference type="GeneID" id="9813375"/>
<proteinExistence type="predicted"/>
<dbReference type="InterPro" id="IPR001810">
    <property type="entry name" value="F-box_dom"/>
</dbReference>
<reference evidence="2 3" key="1">
    <citation type="submission" date="2019-12" db="EMBL/GenBank/DDBJ databases">
        <title>Chromosome-level assembly of the Caenorhabditis remanei genome.</title>
        <authorList>
            <person name="Teterina A.A."/>
            <person name="Willis J.H."/>
            <person name="Phillips P.C."/>
        </authorList>
    </citation>
    <scope>NUCLEOTIDE SEQUENCE [LARGE SCALE GENOMIC DNA]</scope>
    <source>
        <strain evidence="2 3">PX506</strain>
        <tissue evidence="2">Whole organism</tissue>
    </source>
</reference>
<gene>
    <name evidence="2" type="ORF">GCK72_016761</name>
</gene>
<dbReference type="Proteomes" id="UP000483820">
    <property type="component" value="Chromosome V"/>
</dbReference>
<dbReference type="EMBL" id="WUAV01000005">
    <property type="protein sequence ID" value="KAF1750214.1"/>
    <property type="molecule type" value="Genomic_DNA"/>
</dbReference>
<dbReference type="InterPro" id="IPR012885">
    <property type="entry name" value="F-box_Sdz-33"/>
</dbReference>
<dbReference type="CTD" id="9813375"/>
<evidence type="ECO:0000313" key="2">
    <source>
        <dbReference type="EMBL" id="KAF1750214.1"/>
    </source>
</evidence>
<dbReference type="PROSITE" id="PS50181">
    <property type="entry name" value="FBOX"/>
    <property type="match status" value="1"/>
</dbReference>
<dbReference type="PANTHER" id="PTHR21503:SF8">
    <property type="entry name" value="F-BOX ASSOCIATED DOMAIN-CONTAINING PROTEIN-RELATED"/>
    <property type="match status" value="1"/>
</dbReference>
<dbReference type="KEGG" id="crq:GCK72_016761"/>
<organism evidence="2 3">
    <name type="scientific">Caenorhabditis remanei</name>
    <name type="common">Caenorhabditis vulgaris</name>
    <dbReference type="NCBI Taxonomy" id="31234"/>
    <lineage>
        <taxon>Eukaryota</taxon>
        <taxon>Metazoa</taxon>
        <taxon>Ecdysozoa</taxon>
        <taxon>Nematoda</taxon>
        <taxon>Chromadorea</taxon>
        <taxon>Rhabditida</taxon>
        <taxon>Rhabditina</taxon>
        <taxon>Rhabditomorpha</taxon>
        <taxon>Rhabditoidea</taxon>
        <taxon>Rhabditidae</taxon>
        <taxon>Peloderinae</taxon>
        <taxon>Caenorhabditis</taxon>
    </lineage>
</organism>
<dbReference type="PANTHER" id="PTHR21503">
    <property type="entry name" value="F-BOX-CONTAINING HYPOTHETICAL PROTEIN C.ELEGANS"/>
    <property type="match status" value="1"/>
</dbReference>
<dbReference type="AlphaFoldDB" id="A0A6A5G6M0"/>
<accession>A0A6A5G6M0</accession>
<dbReference type="RefSeq" id="XP_053580584.1">
    <property type="nucleotide sequence ID" value="XM_053731671.1"/>
</dbReference>
<evidence type="ECO:0000313" key="3">
    <source>
        <dbReference type="Proteomes" id="UP000483820"/>
    </source>
</evidence>
<evidence type="ECO:0000259" key="1">
    <source>
        <dbReference type="PROSITE" id="PS50181"/>
    </source>
</evidence>
<dbReference type="Pfam" id="PF00646">
    <property type="entry name" value="F-box"/>
    <property type="match status" value="1"/>
</dbReference>
<sequence length="320" mass="37689">MKDPTEFPLLHLPLLAIKEVLSTLSPLDLVNFSLASLKSKKVAKYFFNQHRELQYRLWLDIEEELAVGIRGTEKTYYFKLISDKTKDGLREGDKLFKYSEDPLTDFKKYVEYAIETFCWPVSQLYFDLGAFIVQNKSIIDWLKFQVEPFSCFYLHSNIISDEYVSYFLNHIEVDSYLDLNTKMSDNFQLIIPGSIEKLVIDQSNFVTIDQLSRFDCELIKLCHTKISNQELSQFFKNWMTSKSNINLQSFEIHIENREALEAISNLPHKVIDPERVRTFHRWYHPFPVTGGIDIKRDDGKIATFFIEDDMEFLNLVMITH</sequence>
<feature type="domain" description="F-box" evidence="1">
    <location>
        <begin position="6"/>
        <end position="61"/>
    </location>
</feature>
<name>A0A6A5G6M0_CAERE</name>
<comment type="caution">
    <text evidence="2">The sequence shown here is derived from an EMBL/GenBank/DDBJ whole genome shotgun (WGS) entry which is preliminary data.</text>
</comment>